<reference evidence="1 2" key="1">
    <citation type="journal article" date="2021" name="Commun. Biol.">
        <title>Genomic insights into the host specific adaptation of the Pneumocystis genus.</title>
        <authorList>
            <person name="Cisse O.H."/>
            <person name="Ma L."/>
            <person name="Dekker J.P."/>
            <person name="Khil P.P."/>
            <person name="Youn J.-H."/>
            <person name="Brenchley J.M."/>
            <person name="Blair R."/>
            <person name="Pahar B."/>
            <person name="Chabe M."/>
            <person name="Van Rompay K.K.A."/>
            <person name="Keesler R."/>
            <person name="Sukura A."/>
            <person name="Hirsch V."/>
            <person name="Kutty G."/>
            <person name="Liu Y."/>
            <person name="Peng L."/>
            <person name="Chen J."/>
            <person name="Song J."/>
            <person name="Weissenbacher-Lang C."/>
            <person name="Xu J."/>
            <person name="Upham N.S."/>
            <person name="Stajich J.E."/>
            <person name="Cuomo C.A."/>
            <person name="Cushion M.T."/>
            <person name="Kovacs J.A."/>
        </authorList>
    </citation>
    <scope>NUCLEOTIDE SEQUENCE [LARGE SCALE GENOMIC DNA]</scope>
    <source>
        <strain evidence="1 2">RABM</strain>
    </source>
</reference>
<gene>
    <name evidence="1" type="ORF">PORY_000128</name>
</gene>
<evidence type="ECO:0000313" key="2">
    <source>
        <dbReference type="Proteomes" id="UP000768646"/>
    </source>
</evidence>
<dbReference type="Proteomes" id="UP000768646">
    <property type="component" value="Unassembled WGS sequence"/>
</dbReference>
<proteinExistence type="predicted"/>
<keyword evidence="2" id="KW-1185">Reference proteome</keyword>
<dbReference type="EMBL" id="JABTEG010000001">
    <property type="protein sequence ID" value="KAG4306140.1"/>
    <property type="molecule type" value="Genomic_DNA"/>
</dbReference>
<sequence length="427" mass="48897">MRIKELLLLVSGILFLFLSDVIANNKVGMVYHIFPYNHIKKHHLQHSYSLKPEEARQVLAHLIGVSKFHKFGFQGQATKVIDSIEIENPFGLWEEKKNHMLITLAGVINTKTFFTRNPLFIIENSPSSQAYNYLIRRFLNQYHELTGLPIEHLYANIYGGGLFLMPPIMGIHDHIQHSPSLELFESKFGKEFSGIFNLQHKEDRCFLSEILSLNDLIDSLSKDFHVFPRKLITAHLTSLEILYHHYGANSSQYIYASKASSLVINNISKKLSNTTLTIILLSPTTIIKDPILRRAEVENVFGNDHSAPAVEELKVVSPNCYDSKANCEKITNYCSNHGSCEKYLGQEKCYTCRCFPTITNVTGKGRKVSYWSGDLCQKKDISSEFQMFFWTILLFLIALIWTIMLLYNIGNEELGAILMNMDVYKKP</sequence>
<accession>A0ACB7CF35</accession>
<evidence type="ECO:0000313" key="1">
    <source>
        <dbReference type="EMBL" id="KAG4306140.1"/>
    </source>
</evidence>
<name>A0ACB7CF35_9ASCO</name>
<organism evidence="1 2">
    <name type="scientific">Pneumocystis oryctolagi</name>
    <dbReference type="NCBI Taxonomy" id="42067"/>
    <lineage>
        <taxon>Eukaryota</taxon>
        <taxon>Fungi</taxon>
        <taxon>Dikarya</taxon>
        <taxon>Ascomycota</taxon>
        <taxon>Taphrinomycotina</taxon>
        <taxon>Pneumocystomycetes</taxon>
        <taxon>Pneumocystaceae</taxon>
        <taxon>Pneumocystis</taxon>
    </lineage>
</organism>
<protein>
    <submittedName>
        <fullName evidence="1">Uncharacterized protein</fullName>
    </submittedName>
</protein>
<comment type="caution">
    <text evidence="1">The sequence shown here is derived from an EMBL/GenBank/DDBJ whole genome shotgun (WGS) entry which is preliminary data.</text>
</comment>